<dbReference type="SUPFAM" id="SSF48264">
    <property type="entry name" value="Cytochrome P450"/>
    <property type="match status" value="1"/>
</dbReference>
<evidence type="ECO:0000256" key="1">
    <source>
        <dbReference type="ARBA" id="ARBA00001971"/>
    </source>
</evidence>
<proteinExistence type="inferred from homology"/>
<keyword evidence="6" id="KW-1185">Reference proteome</keyword>
<dbReference type="STRING" id="280871.TL10_12050"/>
<gene>
    <name evidence="5" type="ORF">TL10_12050</name>
</gene>
<keyword evidence="4" id="KW-0560">Oxidoreductase</keyword>
<dbReference type="InterPro" id="IPR050121">
    <property type="entry name" value="Cytochrome_P450_monoxygenase"/>
</dbReference>
<feature type="binding site" description="axial binding residue" evidence="3">
    <location>
        <position position="390"/>
    </location>
    <ligand>
        <name>heme</name>
        <dbReference type="ChEBI" id="CHEBI:30413"/>
    </ligand>
    <ligandPart>
        <name>Fe</name>
        <dbReference type="ChEBI" id="CHEBI:18248"/>
    </ligandPart>
</feature>
<accession>A0A0D1LLA8</accession>
<dbReference type="Gene3D" id="1.10.630.10">
    <property type="entry name" value="Cytochrome P450"/>
    <property type="match status" value="1"/>
</dbReference>
<organism evidence="5 6">
    <name type="scientific">Mycolicibacterium llatzerense</name>
    <dbReference type="NCBI Taxonomy" id="280871"/>
    <lineage>
        <taxon>Bacteria</taxon>
        <taxon>Bacillati</taxon>
        <taxon>Actinomycetota</taxon>
        <taxon>Actinomycetes</taxon>
        <taxon>Mycobacteriales</taxon>
        <taxon>Mycobacteriaceae</taxon>
        <taxon>Mycolicibacterium</taxon>
    </lineage>
</organism>
<dbReference type="InterPro" id="IPR017972">
    <property type="entry name" value="Cyt_P450_CS"/>
</dbReference>
<dbReference type="InterPro" id="IPR001128">
    <property type="entry name" value="Cyt_P450"/>
</dbReference>
<evidence type="ECO:0000256" key="3">
    <source>
        <dbReference type="PIRSR" id="PIRSR602401-1"/>
    </source>
</evidence>
<dbReference type="AlphaFoldDB" id="A0A0D1LLA8"/>
<dbReference type="PANTHER" id="PTHR24305:SF166">
    <property type="entry name" value="CYTOCHROME P450 12A4, MITOCHONDRIAL-RELATED"/>
    <property type="match status" value="1"/>
</dbReference>
<dbReference type="Proteomes" id="UP000032221">
    <property type="component" value="Unassembled WGS sequence"/>
</dbReference>
<dbReference type="GO" id="GO:0004497">
    <property type="term" value="F:monooxygenase activity"/>
    <property type="evidence" value="ECO:0007669"/>
    <property type="project" value="UniProtKB-KW"/>
</dbReference>
<dbReference type="PRINTS" id="PR00463">
    <property type="entry name" value="EP450I"/>
</dbReference>
<keyword evidence="3 4" id="KW-0479">Metal-binding</keyword>
<comment type="cofactor">
    <cofactor evidence="1 3">
        <name>heme</name>
        <dbReference type="ChEBI" id="CHEBI:30413"/>
    </cofactor>
</comment>
<comment type="similarity">
    <text evidence="2 4">Belongs to the cytochrome P450 family.</text>
</comment>
<keyword evidence="4" id="KW-0503">Monooxygenase</keyword>
<evidence type="ECO:0000313" key="6">
    <source>
        <dbReference type="Proteomes" id="UP000032221"/>
    </source>
</evidence>
<dbReference type="PROSITE" id="PS00086">
    <property type="entry name" value="CYTOCHROME_P450"/>
    <property type="match status" value="1"/>
</dbReference>
<dbReference type="InterPro" id="IPR036396">
    <property type="entry name" value="Cyt_P450_sf"/>
</dbReference>
<evidence type="ECO:0000313" key="5">
    <source>
        <dbReference type="EMBL" id="KIU16781.1"/>
    </source>
</evidence>
<keyword evidence="3 4" id="KW-0408">Iron</keyword>
<name>A0A0D1LLA8_9MYCO</name>
<evidence type="ECO:0000256" key="2">
    <source>
        <dbReference type="ARBA" id="ARBA00010617"/>
    </source>
</evidence>
<comment type="caution">
    <text evidence="5">The sequence shown here is derived from an EMBL/GenBank/DDBJ whole genome shotgun (WGS) entry which is preliminary data.</text>
</comment>
<dbReference type="InterPro" id="IPR002401">
    <property type="entry name" value="Cyt_P450_E_grp-I"/>
</dbReference>
<dbReference type="EMBL" id="JXST01000014">
    <property type="protein sequence ID" value="KIU16781.1"/>
    <property type="molecule type" value="Genomic_DNA"/>
</dbReference>
<dbReference type="CDD" id="cd11053">
    <property type="entry name" value="CYP110-like"/>
    <property type="match status" value="1"/>
</dbReference>
<keyword evidence="3 4" id="KW-0349">Heme</keyword>
<dbReference type="OrthoDB" id="7376058at2"/>
<dbReference type="PATRIC" id="fig|280871.6.peg.2501"/>
<dbReference type="PRINTS" id="PR00385">
    <property type="entry name" value="P450"/>
</dbReference>
<dbReference type="Pfam" id="PF00067">
    <property type="entry name" value="p450"/>
    <property type="match status" value="1"/>
</dbReference>
<dbReference type="GO" id="GO:0005506">
    <property type="term" value="F:iron ion binding"/>
    <property type="evidence" value="ECO:0007669"/>
    <property type="project" value="InterPro"/>
</dbReference>
<protein>
    <submittedName>
        <fullName evidence="5">Cytochrome P450</fullName>
    </submittedName>
</protein>
<dbReference type="GO" id="GO:0016705">
    <property type="term" value="F:oxidoreductase activity, acting on paired donors, with incorporation or reduction of molecular oxygen"/>
    <property type="evidence" value="ECO:0007669"/>
    <property type="project" value="InterPro"/>
</dbReference>
<evidence type="ECO:0000256" key="4">
    <source>
        <dbReference type="RuleBase" id="RU000461"/>
    </source>
</evidence>
<sequence length="447" mass="49940">MTETVTAELTECAPAIHLPPATGVPKFFQGVAFATNRRKFVNRVVPRVGPVFTCDVPVFGRAVMVTDPQLAKQLFAANSADVGNIQPNLSRVLGSGSVFALDGSEHRLRRKLLTPPFHGKSIKNYERIFEEETLRAAASWPEGKSFPTLEPMMHITLNAILRAVFGADGHHLDELRRIIPPWVTLGSRLAVLPMPQRTYGRFSPWGRLAEYRRQYDEVVGRLIDAVAADPDLESRDDVLALLLRSTYEDGTAMSRSDIADELLTLLAAGHETTAATLAWAFERISRHPEVLRRLEDEVKTGETDEYRQAVLLEVQRIRTIIDFAGRHVYAPVFQLGEWGIPRGFSIIVAIDHMHEDAKEFADPERFNPERFVGHRPPPAFLPFGGGTRRCVGAVFAQVEMDVVLRTVLRHFAIQVNSAPGEKVFSRGVAYTPKDGGRVTLRRRVKPL</sequence>
<dbReference type="RefSeq" id="WP_043985828.1">
    <property type="nucleotide sequence ID" value="NZ_JXST01000014.1"/>
</dbReference>
<dbReference type="PANTHER" id="PTHR24305">
    <property type="entry name" value="CYTOCHROME P450"/>
    <property type="match status" value="1"/>
</dbReference>
<dbReference type="GO" id="GO:0020037">
    <property type="term" value="F:heme binding"/>
    <property type="evidence" value="ECO:0007669"/>
    <property type="project" value="InterPro"/>
</dbReference>
<reference evidence="5 6" key="1">
    <citation type="submission" date="2015-01" db="EMBL/GenBank/DDBJ databases">
        <title>Genome sequence of Mycobacterium llatzerense and Mycobacterium immunogenum recovered from brain abscess.</title>
        <authorList>
            <person name="Greninger A.L."/>
            <person name="Langelier C."/>
            <person name="Cunningham G."/>
            <person name="Chiu C.Y."/>
            <person name="Miller S."/>
        </authorList>
    </citation>
    <scope>NUCLEOTIDE SEQUENCE [LARGE SCALE GENOMIC DNA]</scope>
    <source>
        <strain evidence="5 6">CLUC14</strain>
    </source>
</reference>